<evidence type="ECO:0008006" key="3">
    <source>
        <dbReference type="Google" id="ProtNLM"/>
    </source>
</evidence>
<organism evidence="1 2">
    <name type="scientific">Maribacter aquimaris</name>
    <dbReference type="NCBI Taxonomy" id="2737171"/>
    <lineage>
        <taxon>Bacteria</taxon>
        <taxon>Pseudomonadati</taxon>
        <taxon>Bacteroidota</taxon>
        <taxon>Flavobacteriia</taxon>
        <taxon>Flavobacteriales</taxon>
        <taxon>Flavobacteriaceae</taxon>
        <taxon>Maribacter</taxon>
    </lineage>
</organism>
<protein>
    <recommendedName>
        <fullName evidence="3">Lipoprotein</fullName>
    </recommendedName>
</protein>
<accession>A0ABR7V3A4</accession>
<sequence length="199" mass="22971">MKNHTVICCLLVLLFSCKESANQEKTKISSAIEKAKEKTMDKPYRTSDSQKAIYKALKKKTPLTNDQLFAILPEDINGHKPTSDLVLQVSSQLTSGIYGPLGKKSYNFYIQDGVGSRAIVKTFFDSYKIQPQGPPQTEYVYQDRDGYKTIAFLQPKIKRNYIRFIYNNRFEITLEGPDPVEELWSYIDFENLKKLDKYN</sequence>
<reference evidence="1" key="1">
    <citation type="submission" date="2020-05" db="EMBL/GenBank/DDBJ databases">
        <title>The draft genome sequence of Maribacter sp. ANRC-HE7.</title>
        <authorList>
            <person name="Mu L."/>
        </authorList>
    </citation>
    <scope>NUCLEOTIDE SEQUENCE</scope>
    <source>
        <strain evidence="1">ANRC-HE7</strain>
    </source>
</reference>
<keyword evidence="2" id="KW-1185">Reference proteome</keyword>
<dbReference type="Proteomes" id="UP001166021">
    <property type="component" value="Unassembled WGS sequence"/>
</dbReference>
<gene>
    <name evidence="1" type="ORF">HPE56_15880</name>
</gene>
<dbReference type="PROSITE" id="PS51257">
    <property type="entry name" value="PROKAR_LIPOPROTEIN"/>
    <property type="match status" value="1"/>
</dbReference>
<evidence type="ECO:0000313" key="1">
    <source>
        <dbReference type="EMBL" id="MBD0779280.1"/>
    </source>
</evidence>
<dbReference type="EMBL" id="JABTCF010000011">
    <property type="protein sequence ID" value="MBD0779280.1"/>
    <property type="molecule type" value="Genomic_DNA"/>
</dbReference>
<dbReference type="RefSeq" id="WP_188244733.1">
    <property type="nucleotide sequence ID" value="NZ_JABTCF010000011.1"/>
</dbReference>
<comment type="caution">
    <text evidence="1">The sequence shown here is derived from an EMBL/GenBank/DDBJ whole genome shotgun (WGS) entry which is preliminary data.</text>
</comment>
<proteinExistence type="predicted"/>
<evidence type="ECO:0000313" key="2">
    <source>
        <dbReference type="Proteomes" id="UP001166021"/>
    </source>
</evidence>
<name>A0ABR7V3A4_9FLAO</name>